<comment type="similarity">
    <text evidence="1">Belongs to the universal stress protein A family.</text>
</comment>
<dbReference type="Proteomes" id="UP000282185">
    <property type="component" value="Unassembled WGS sequence"/>
</dbReference>
<dbReference type="Proteomes" id="UP000254236">
    <property type="component" value="Chromosome"/>
</dbReference>
<sequence length="141" mass="14527">MTIVVGYSPSGQGRAALRAALRYAERSGEDLAIASHQYNDAATGMTAATEAEVRAELAEAGARCGDVTVHSSPEREIGEFVLAVAEEVGASLVVIGLRRKPPIGKLNLGASARRVVLGASCPVLAVKDDPADLSRRAATAS</sequence>
<evidence type="ECO:0000313" key="3">
    <source>
        <dbReference type="EMBL" id="AXK44972.1"/>
    </source>
</evidence>
<organism evidence="4 6">
    <name type="scientific">Brachybacterium saurashtrense</name>
    <dbReference type="NCBI Taxonomy" id="556288"/>
    <lineage>
        <taxon>Bacteria</taxon>
        <taxon>Bacillati</taxon>
        <taxon>Actinomycetota</taxon>
        <taxon>Actinomycetes</taxon>
        <taxon>Micrococcales</taxon>
        <taxon>Dermabacteraceae</taxon>
        <taxon>Brachybacterium</taxon>
    </lineage>
</organism>
<dbReference type="Pfam" id="PF00582">
    <property type="entry name" value="Usp"/>
    <property type="match status" value="1"/>
</dbReference>
<dbReference type="SUPFAM" id="SSF52402">
    <property type="entry name" value="Adenine nucleotide alpha hydrolases-like"/>
    <property type="match status" value="1"/>
</dbReference>
<name>A0A345YM20_9MICO</name>
<dbReference type="EMBL" id="QSWH01000006">
    <property type="protein sequence ID" value="RRR21656.1"/>
    <property type="molecule type" value="Genomic_DNA"/>
</dbReference>
<dbReference type="KEGG" id="bsau:DWV08_04660"/>
<dbReference type="InterPro" id="IPR006015">
    <property type="entry name" value="Universal_stress_UspA"/>
</dbReference>
<proteinExistence type="inferred from homology"/>
<evidence type="ECO:0000313" key="6">
    <source>
        <dbReference type="Proteomes" id="UP000282185"/>
    </source>
</evidence>
<dbReference type="InterPro" id="IPR006016">
    <property type="entry name" value="UspA"/>
</dbReference>
<dbReference type="CDD" id="cd00293">
    <property type="entry name" value="USP-like"/>
    <property type="match status" value="1"/>
</dbReference>
<evidence type="ECO:0000259" key="2">
    <source>
        <dbReference type="Pfam" id="PF00582"/>
    </source>
</evidence>
<reference evidence="3 5" key="1">
    <citation type="submission" date="2018-07" db="EMBL/GenBank/DDBJ databases">
        <title>Brachybacterium saurashtrense DSM 23186 genome sequence.</title>
        <authorList>
            <person name="Guo L."/>
        </authorList>
    </citation>
    <scope>NUCLEOTIDE SEQUENCE [LARGE SCALE GENOMIC DNA]</scope>
    <source>
        <strain evidence="3 5">DSM 23186</strain>
    </source>
</reference>
<accession>A0A345YM20</accession>
<feature type="domain" description="UspA" evidence="2">
    <location>
        <begin position="2"/>
        <end position="127"/>
    </location>
</feature>
<dbReference type="Gene3D" id="3.40.50.620">
    <property type="entry name" value="HUPs"/>
    <property type="match status" value="1"/>
</dbReference>
<dbReference type="PRINTS" id="PR01438">
    <property type="entry name" value="UNVRSLSTRESS"/>
</dbReference>
<protein>
    <submittedName>
        <fullName evidence="4">Universal stress protein</fullName>
    </submittedName>
</protein>
<dbReference type="EMBL" id="CP031356">
    <property type="protein sequence ID" value="AXK44972.1"/>
    <property type="molecule type" value="Genomic_DNA"/>
</dbReference>
<evidence type="ECO:0000256" key="1">
    <source>
        <dbReference type="ARBA" id="ARBA00008791"/>
    </source>
</evidence>
<keyword evidence="5" id="KW-1185">Reference proteome</keyword>
<gene>
    <name evidence="3" type="ORF">DWV08_04660</name>
    <name evidence="4" type="ORF">DXU92_13235</name>
</gene>
<evidence type="ECO:0000313" key="5">
    <source>
        <dbReference type="Proteomes" id="UP000254236"/>
    </source>
</evidence>
<evidence type="ECO:0000313" key="4">
    <source>
        <dbReference type="EMBL" id="RRR21656.1"/>
    </source>
</evidence>
<dbReference type="RefSeq" id="WP_115412724.1">
    <property type="nucleotide sequence ID" value="NZ_CP031356.1"/>
</dbReference>
<dbReference type="OrthoDB" id="5419113at2"/>
<dbReference type="AlphaFoldDB" id="A0A345YM20"/>
<dbReference type="InterPro" id="IPR014729">
    <property type="entry name" value="Rossmann-like_a/b/a_fold"/>
</dbReference>
<reference evidence="4 6" key="2">
    <citation type="submission" date="2018-08" db="EMBL/GenBank/DDBJ databases">
        <title>Brachybacterium saurashtrense DSM 23186.</title>
        <authorList>
            <person name="Li Y."/>
        </authorList>
    </citation>
    <scope>NUCLEOTIDE SEQUENCE [LARGE SCALE GENOMIC DNA]</scope>
    <source>
        <strain evidence="4 6">DSM 23186</strain>
    </source>
</reference>